<proteinExistence type="predicted"/>
<reference evidence="2 3" key="1">
    <citation type="submission" date="2019-03" db="EMBL/GenBank/DDBJ databases">
        <title>Genomic analyses of the natural microbiome of Caenorhabditis elegans.</title>
        <authorList>
            <person name="Samuel B."/>
        </authorList>
    </citation>
    <scope>NUCLEOTIDE SEQUENCE [LARGE SCALE GENOMIC DNA]</scope>
    <source>
        <strain evidence="2 3">JUb65</strain>
    </source>
</reference>
<name>A0A4R6DHP8_9MICO</name>
<sequence>MVTTGVVASGRRTGWRSPGWAALYWVTVALGVVGGGGSWLWLYLASEESTRGATPDRTGANPGIPLGVTGLVIGHVVGVGLLLVTARLARRRSRSAVAFAALGLVVGSGIGLALSLQLTDGLLVAPWPHASYTP</sequence>
<keyword evidence="1" id="KW-0472">Membrane</keyword>
<evidence type="ECO:0000313" key="3">
    <source>
        <dbReference type="Proteomes" id="UP000295764"/>
    </source>
</evidence>
<organism evidence="2 3">
    <name type="scientific">Curtobacterium flaccumfaciens</name>
    <dbReference type="NCBI Taxonomy" id="2035"/>
    <lineage>
        <taxon>Bacteria</taxon>
        <taxon>Bacillati</taxon>
        <taxon>Actinomycetota</taxon>
        <taxon>Actinomycetes</taxon>
        <taxon>Micrococcales</taxon>
        <taxon>Microbacteriaceae</taxon>
        <taxon>Curtobacterium</taxon>
    </lineage>
</organism>
<feature type="transmembrane region" description="Helical" evidence="1">
    <location>
        <begin position="64"/>
        <end position="84"/>
    </location>
</feature>
<dbReference type="Proteomes" id="UP000295764">
    <property type="component" value="Unassembled WGS sequence"/>
</dbReference>
<comment type="caution">
    <text evidence="2">The sequence shown here is derived from an EMBL/GenBank/DDBJ whole genome shotgun (WGS) entry which is preliminary data.</text>
</comment>
<feature type="transmembrane region" description="Helical" evidence="1">
    <location>
        <begin position="96"/>
        <end position="118"/>
    </location>
</feature>
<keyword evidence="1" id="KW-1133">Transmembrane helix</keyword>
<dbReference type="RefSeq" id="WP_133520079.1">
    <property type="nucleotide sequence ID" value="NZ_SNVW01000007.1"/>
</dbReference>
<dbReference type="AlphaFoldDB" id="A0A4R6DHP8"/>
<dbReference type="EMBL" id="SNVW01000007">
    <property type="protein sequence ID" value="TDN43639.1"/>
    <property type="molecule type" value="Genomic_DNA"/>
</dbReference>
<keyword evidence="1" id="KW-0812">Transmembrane</keyword>
<accession>A0A4R6DHP8</accession>
<evidence type="ECO:0000256" key="1">
    <source>
        <dbReference type="SAM" id="Phobius"/>
    </source>
</evidence>
<evidence type="ECO:0000313" key="2">
    <source>
        <dbReference type="EMBL" id="TDN43639.1"/>
    </source>
</evidence>
<protein>
    <submittedName>
        <fullName evidence="2">Uncharacterized protein</fullName>
    </submittedName>
</protein>
<feature type="transmembrane region" description="Helical" evidence="1">
    <location>
        <begin position="21"/>
        <end position="44"/>
    </location>
</feature>
<gene>
    <name evidence="2" type="ORF">EDF64_10766</name>
</gene>